<feature type="compositionally biased region" description="Acidic residues" evidence="1">
    <location>
        <begin position="158"/>
        <end position="183"/>
    </location>
</feature>
<comment type="caution">
    <text evidence="2">The sequence shown here is derived from an EMBL/GenBank/DDBJ whole genome shotgun (WGS) entry which is preliminary data.</text>
</comment>
<protein>
    <submittedName>
        <fullName evidence="2">Transposase</fullName>
    </submittedName>
</protein>
<dbReference type="AlphaFoldDB" id="A0A2T1LX92"/>
<evidence type="ECO:0000256" key="1">
    <source>
        <dbReference type="SAM" id="MobiDB-lite"/>
    </source>
</evidence>
<dbReference type="Proteomes" id="UP000239001">
    <property type="component" value="Unassembled WGS sequence"/>
</dbReference>
<feature type="region of interest" description="Disordered" evidence="1">
    <location>
        <begin position="59"/>
        <end position="88"/>
    </location>
</feature>
<dbReference type="Gene3D" id="1.10.10.60">
    <property type="entry name" value="Homeodomain-like"/>
    <property type="match status" value="1"/>
</dbReference>
<dbReference type="RefSeq" id="WP_106457227.1">
    <property type="nucleotide sequence ID" value="NZ_PXOH01000012.1"/>
</dbReference>
<gene>
    <name evidence="2" type="ORF">C7H19_12565</name>
</gene>
<evidence type="ECO:0000313" key="2">
    <source>
        <dbReference type="EMBL" id="PSF36796.1"/>
    </source>
</evidence>
<reference evidence="2 3" key="2">
    <citation type="submission" date="2018-03" db="EMBL/GenBank/DDBJ databases">
        <authorList>
            <person name="Keele B.F."/>
        </authorList>
    </citation>
    <scope>NUCLEOTIDE SEQUENCE [LARGE SCALE GENOMIC DNA]</scope>
    <source>
        <strain evidence="2 3">CCALA 016</strain>
    </source>
</reference>
<organism evidence="2 3">
    <name type="scientific">Aphanothece hegewaldii CCALA 016</name>
    <dbReference type="NCBI Taxonomy" id="2107694"/>
    <lineage>
        <taxon>Bacteria</taxon>
        <taxon>Bacillati</taxon>
        <taxon>Cyanobacteriota</taxon>
        <taxon>Cyanophyceae</taxon>
        <taxon>Oscillatoriophycideae</taxon>
        <taxon>Chroococcales</taxon>
        <taxon>Aphanothecaceae</taxon>
        <taxon>Aphanothece</taxon>
    </lineage>
</organism>
<sequence length="299" mass="34378">MSPKKLTEDTKQEILKLYRETEETTSTLAERYGVSSSTISRFLKSFLSESEYEDLIQQKRLARTPKRGNDSKDEPQHQENVLEKPSVAVDLPVVKNKTEKKVIDKPTEKAPIEKPIKQIELPLLLKEEETFEPLEDDEDIEEAVSPMEVMVLEELLGEDLSDLEDDDDDDDDEDEDWEDDEEEIRFTQPLPKTAQLKILPLSSASFPKTCYLVIDRSSELITRPLKDFAELGKVSGDENQRRTLPVFDSHRVAKRFSRRRERVIKVPDAQVIAKTHSYLEAKGITRILLDGRIYSVSSN</sequence>
<keyword evidence="3" id="KW-1185">Reference proteome</keyword>
<dbReference type="EMBL" id="PXOH01000012">
    <property type="protein sequence ID" value="PSF36796.1"/>
    <property type="molecule type" value="Genomic_DNA"/>
</dbReference>
<feature type="compositionally biased region" description="Basic and acidic residues" evidence="1">
    <location>
        <begin position="67"/>
        <end position="82"/>
    </location>
</feature>
<dbReference type="OrthoDB" id="482053at2"/>
<evidence type="ECO:0000313" key="3">
    <source>
        <dbReference type="Proteomes" id="UP000239001"/>
    </source>
</evidence>
<feature type="region of interest" description="Disordered" evidence="1">
    <location>
        <begin position="158"/>
        <end position="186"/>
    </location>
</feature>
<dbReference type="Pfam" id="PF13384">
    <property type="entry name" value="HTH_23"/>
    <property type="match status" value="1"/>
</dbReference>
<name>A0A2T1LX92_9CHRO</name>
<proteinExistence type="predicted"/>
<reference evidence="2 3" key="1">
    <citation type="submission" date="2018-03" db="EMBL/GenBank/DDBJ databases">
        <title>The ancient ancestry and fast evolution of plastids.</title>
        <authorList>
            <person name="Moore K.R."/>
            <person name="Magnabosco C."/>
            <person name="Momper L."/>
            <person name="Gold D.A."/>
            <person name="Bosak T."/>
            <person name="Fournier G.P."/>
        </authorList>
    </citation>
    <scope>NUCLEOTIDE SEQUENCE [LARGE SCALE GENOMIC DNA]</scope>
    <source>
        <strain evidence="2 3">CCALA 016</strain>
    </source>
</reference>
<accession>A0A2T1LX92</accession>